<dbReference type="InterPro" id="IPR000008">
    <property type="entry name" value="C2_dom"/>
</dbReference>
<name>A0AB34JHH2_PRYPA</name>
<feature type="region of interest" description="Disordered" evidence="3">
    <location>
        <begin position="266"/>
        <end position="464"/>
    </location>
</feature>
<feature type="compositionally biased region" description="Low complexity" evidence="3">
    <location>
        <begin position="1064"/>
        <end position="1081"/>
    </location>
</feature>
<feature type="domain" description="C2" evidence="4">
    <location>
        <begin position="1070"/>
        <end position="1190"/>
    </location>
</feature>
<feature type="compositionally biased region" description="Polar residues" evidence="3">
    <location>
        <begin position="804"/>
        <end position="813"/>
    </location>
</feature>
<keyword evidence="1" id="KW-0479">Metal-binding</keyword>
<dbReference type="PANTHER" id="PTHR45911">
    <property type="entry name" value="C2 DOMAIN-CONTAINING PROTEIN"/>
    <property type="match status" value="1"/>
</dbReference>
<evidence type="ECO:0000313" key="5">
    <source>
        <dbReference type="EMBL" id="KAL1520983.1"/>
    </source>
</evidence>
<dbReference type="PROSITE" id="PS50004">
    <property type="entry name" value="C2"/>
    <property type="match status" value="5"/>
</dbReference>
<gene>
    <name evidence="5" type="ORF">AB1Y20_022541</name>
</gene>
<feature type="domain" description="C2" evidence="4">
    <location>
        <begin position="654"/>
        <end position="774"/>
    </location>
</feature>
<feature type="region of interest" description="Disordered" evidence="3">
    <location>
        <begin position="587"/>
        <end position="638"/>
    </location>
</feature>
<dbReference type="CDD" id="cd00030">
    <property type="entry name" value="C2"/>
    <property type="match status" value="5"/>
</dbReference>
<feature type="region of interest" description="Disordered" evidence="3">
    <location>
        <begin position="1003"/>
        <end position="1023"/>
    </location>
</feature>
<evidence type="ECO:0000259" key="4">
    <source>
        <dbReference type="PROSITE" id="PS50004"/>
    </source>
</evidence>
<keyword evidence="6" id="KW-1185">Reference proteome</keyword>
<dbReference type="InterPro" id="IPR035892">
    <property type="entry name" value="C2_domain_sf"/>
</dbReference>
<proteinExistence type="predicted"/>
<reference evidence="5 6" key="1">
    <citation type="journal article" date="2024" name="Science">
        <title>Giant polyketide synthase enzymes in the biosynthesis of giant marine polyether toxins.</title>
        <authorList>
            <person name="Fallon T.R."/>
            <person name="Shende V.V."/>
            <person name="Wierzbicki I.H."/>
            <person name="Pendleton A.L."/>
            <person name="Watervoot N.F."/>
            <person name="Auber R.P."/>
            <person name="Gonzalez D.J."/>
            <person name="Wisecaver J.H."/>
            <person name="Moore B.S."/>
        </authorList>
    </citation>
    <scope>NUCLEOTIDE SEQUENCE [LARGE SCALE GENOMIC DNA]</scope>
    <source>
        <strain evidence="5 6">12B1</strain>
    </source>
</reference>
<dbReference type="SUPFAM" id="SSF49562">
    <property type="entry name" value="C2 domain (Calcium/lipid-binding domain, CaLB)"/>
    <property type="match status" value="5"/>
</dbReference>
<sequence length="1402" mass="151776">MVVAVAMDPLVEEEAEGLVNPRPSTQRFSSLAARTAEHDRLFKAGLYANRDGDVGLALAHFTVAYSLLFKRATLLALVNMLLKKGDCELAVACYRKMVASESVTPAERVRLMTKLHEAVVQWAALREVVEASQAGLLNSQEEREKRASKLMEKAHAANEARDFAAAEALFLEAWRLTFRKTTLISAANMMARQEARYRLAAGIYFWMRRRELTDDERMMVERKLKEVQVSLSVYWNRDGAARTVQRLFRGKHGRLLAVVQKKSQEAKQAYPARSPPSGCSSATSHSARGLSRFWPGRSTAPNVASHWSDDEEMGTGGAPNQKKPSLQESSDDEELATDAPRRNERTRHEPPLPLLLPRKSTGDSSSRSAGESFVTANPERVLRARKANEQKRMGGEEDPPSPPARHHTDGAASPERPAIPASQSGSTPGAKPHEAAIKSVSAPRATPASASSHHPQRDLSEKGKLKVHLVRGSGLLAADKNGFSDPYVVAKLGKATKKSKVIKKTLNPEWNETLEFGGVSLGDLIETSLSLHVWDYDGMTSRADDMGEVTVGLAWLAQEDAYEATERLNTKGRLEFRLSWEAIDGRTSKSEGGMARQSSRQSEPARTQAAVLSPSDGRVNTAVPSSGGGRSHAAVASSPVARDDLMAPAGAASSQQSVQQSPSAARLSERGSLKVHLVRGSGLLAADKNGFSDPYVVAKLGKATKKSKVIKKTLNPEWNETLEFGGVSLGDLIETSLSLHVWDYDGMTSRADDMGEVTVSLAWLAQEDAYEATERLNTKGMLEFRLSWEAIDGRTSKSEGGMARQSSRQSEPARTQAAVLSPSDGRVNTAVPSSGGGRSHAAVASSPVARDDLMAPAGAASSQQSVQQSPSAARLSERGSLKVHLVRGSGLLAADKNGFSDPYVVAKLGKATKKSKVIKKTLNPEWNETLEFGGVSLGDLIETSLSLHVWDYDGMTSRADDMGEVTVSLAWLAQEDAYEATERLNTKGMLEFRLSWEAIDGRTSKSEGGMSRQSSRQSEPARTQAAVFLPAVGRVNAAVPSSGDGRSHAAVASSPVARDDLMAPAGAASSQQSVQQSPSAARLSERGSLKVHLVRGSGLMAADKNGFSDPYVVAKLGKATKKSKVIKKTLNPEWNETFEFGGVSLGDLIETSLSLHVWDYDGMMSRADDMGEVNVSLAWLAQEDAFEATERLNTKGRLEFQLLWIQAPSATLGRLSSVPVLSSERPSTLSSNRLDRLGEHGSLLVHLARGSELLAADKNGLSDPYVVAKLGKVTHKSKVIKKTLDPVWNETLVFDRQTLGSLLTSSMELHVYDKDGLMSFDDSLGKVLVPLETLRNSDREEISTYLSTKGRLQFTLEWLPTQIGSDSKSSGLRRKLFQVSSRGGSRYLVPSNCAISLCLPNH</sequence>
<feature type="compositionally biased region" description="Basic and acidic residues" evidence="3">
    <location>
        <begin position="455"/>
        <end position="464"/>
    </location>
</feature>
<dbReference type="Pfam" id="PF00168">
    <property type="entry name" value="C2"/>
    <property type="match status" value="5"/>
</dbReference>
<feature type="domain" description="C2" evidence="4">
    <location>
        <begin position="445"/>
        <end position="566"/>
    </location>
</feature>
<feature type="domain" description="C2" evidence="4">
    <location>
        <begin position="1221"/>
        <end position="1346"/>
    </location>
</feature>
<protein>
    <recommendedName>
        <fullName evidence="4">C2 domain-containing protein</fullName>
    </recommendedName>
</protein>
<organism evidence="5 6">
    <name type="scientific">Prymnesium parvum</name>
    <name type="common">Toxic golden alga</name>
    <dbReference type="NCBI Taxonomy" id="97485"/>
    <lineage>
        <taxon>Eukaryota</taxon>
        <taxon>Haptista</taxon>
        <taxon>Haptophyta</taxon>
        <taxon>Prymnesiophyceae</taxon>
        <taxon>Prymnesiales</taxon>
        <taxon>Prymnesiaceae</taxon>
        <taxon>Prymnesium</taxon>
    </lineage>
</organism>
<feature type="compositionally biased region" description="Low complexity" evidence="3">
    <location>
        <begin position="441"/>
        <end position="453"/>
    </location>
</feature>
<evidence type="ECO:0000256" key="1">
    <source>
        <dbReference type="ARBA" id="ARBA00022723"/>
    </source>
</evidence>
<keyword evidence="2" id="KW-0106">Calcium</keyword>
<evidence type="ECO:0000313" key="6">
    <source>
        <dbReference type="Proteomes" id="UP001515480"/>
    </source>
</evidence>
<feature type="compositionally biased region" description="Polar residues" evidence="3">
    <location>
        <begin position="596"/>
        <end position="605"/>
    </location>
</feature>
<accession>A0AB34JHH2</accession>
<feature type="region of interest" description="Disordered" evidence="3">
    <location>
        <begin position="795"/>
        <end position="846"/>
    </location>
</feature>
<dbReference type="Proteomes" id="UP001515480">
    <property type="component" value="Unassembled WGS sequence"/>
</dbReference>
<dbReference type="GO" id="GO:0046872">
    <property type="term" value="F:metal ion binding"/>
    <property type="evidence" value="ECO:0007669"/>
    <property type="project" value="UniProtKB-KW"/>
</dbReference>
<evidence type="ECO:0000256" key="3">
    <source>
        <dbReference type="SAM" id="MobiDB-lite"/>
    </source>
</evidence>
<feature type="compositionally biased region" description="Basic and acidic residues" evidence="3">
    <location>
        <begin position="339"/>
        <end position="350"/>
    </location>
</feature>
<dbReference type="SMART" id="SM00239">
    <property type="entry name" value="C2"/>
    <property type="match status" value="5"/>
</dbReference>
<dbReference type="EMBL" id="JBGBPQ010000008">
    <property type="protein sequence ID" value="KAL1520983.1"/>
    <property type="molecule type" value="Genomic_DNA"/>
</dbReference>
<feature type="region of interest" description="Disordered" evidence="3">
    <location>
        <begin position="1064"/>
        <end position="1085"/>
    </location>
</feature>
<dbReference type="PRINTS" id="PR00360">
    <property type="entry name" value="C2DOMAIN"/>
</dbReference>
<feature type="compositionally biased region" description="Basic and acidic residues" evidence="3">
    <location>
        <begin position="380"/>
        <end position="395"/>
    </location>
</feature>
<feature type="compositionally biased region" description="Polar residues" evidence="3">
    <location>
        <begin position="1011"/>
        <end position="1021"/>
    </location>
</feature>
<comment type="caution">
    <text evidence="5">The sequence shown here is derived from an EMBL/GenBank/DDBJ whole genome shotgun (WGS) entry which is preliminary data.</text>
</comment>
<feature type="compositionally biased region" description="Polar residues" evidence="3">
    <location>
        <begin position="277"/>
        <end position="286"/>
    </location>
</feature>
<dbReference type="Gene3D" id="2.60.40.150">
    <property type="entry name" value="C2 domain"/>
    <property type="match status" value="5"/>
</dbReference>
<feature type="domain" description="C2" evidence="4">
    <location>
        <begin position="862"/>
        <end position="982"/>
    </location>
</feature>
<evidence type="ECO:0000256" key="2">
    <source>
        <dbReference type="ARBA" id="ARBA00022837"/>
    </source>
</evidence>